<evidence type="ECO:0000313" key="2">
    <source>
        <dbReference type="Proteomes" id="UP000234341"/>
    </source>
</evidence>
<gene>
    <name evidence="1" type="ORF">CYJ10_22530</name>
</gene>
<dbReference type="Proteomes" id="UP000234341">
    <property type="component" value="Unassembled WGS sequence"/>
</dbReference>
<dbReference type="AlphaFoldDB" id="A0A2N5C7T6"/>
<name>A0A2N5C7T6_9BURK</name>
<dbReference type="Pfam" id="PF09998">
    <property type="entry name" value="DUF2239"/>
    <property type="match status" value="1"/>
</dbReference>
<dbReference type="InterPro" id="IPR018715">
    <property type="entry name" value="DUF2239"/>
</dbReference>
<organism evidence="1 2">
    <name type="scientific">Cupriavidus pauculus</name>
    <dbReference type="NCBI Taxonomy" id="82633"/>
    <lineage>
        <taxon>Bacteria</taxon>
        <taxon>Pseudomonadati</taxon>
        <taxon>Pseudomonadota</taxon>
        <taxon>Betaproteobacteria</taxon>
        <taxon>Burkholderiales</taxon>
        <taxon>Burkholderiaceae</taxon>
        <taxon>Cupriavidus</taxon>
    </lineage>
</organism>
<dbReference type="OrthoDB" id="282960at2"/>
<dbReference type="STRING" id="82633.GCA_000974605_05549"/>
<evidence type="ECO:0000313" key="1">
    <source>
        <dbReference type="EMBL" id="PLP98283.1"/>
    </source>
</evidence>
<accession>A0A2N5C7T6</accession>
<sequence length="204" mass="21482">MEDIESCTAFAGERRLASGTPVAVALAVAAALRADPHQSILAFGDVTGRQVDFDLRGSDADIAARLAPPAAEEGPARKGAGRPKLGVVAREVTLLPRHWEWLGEQSGGASVTLRKLVDAARKGQGVEGAEGAKLAANRAKAAADRFMSTMLGNQPGYEEASRALYGGDRDRFLALSQTWPADLRDHARKLAAPAFDADQPNVNA</sequence>
<proteinExistence type="predicted"/>
<comment type="caution">
    <text evidence="1">The sequence shown here is derived from an EMBL/GenBank/DDBJ whole genome shotgun (WGS) entry which is preliminary data.</text>
</comment>
<dbReference type="RefSeq" id="WP_101683672.1">
    <property type="nucleotide sequence ID" value="NZ_PJRP01000012.1"/>
</dbReference>
<dbReference type="EMBL" id="PJRP01000012">
    <property type="protein sequence ID" value="PLP98283.1"/>
    <property type="molecule type" value="Genomic_DNA"/>
</dbReference>
<reference evidence="1 2" key="1">
    <citation type="submission" date="2017-12" db="EMBL/GenBank/DDBJ databases">
        <title>Genome sequence of the active heterotrophic nitrifier-denitrifier, Cupriavidus pauculus UM1.</title>
        <authorList>
            <person name="Putonti C."/>
            <person name="Castignetti D."/>
        </authorList>
    </citation>
    <scope>NUCLEOTIDE SEQUENCE [LARGE SCALE GENOMIC DNA]</scope>
    <source>
        <strain evidence="1 2">UM1</strain>
    </source>
</reference>
<protein>
    <submittedName>
        <fullName evidence="1">DUF2239 domain-containing protein</fullName>
    </submittedName>
</protein>